<dbReference type="PROSITE" id="PS51866">
    <property type="entry name" value="MOP"/>
    <property type="match status" value="1"/>
</dbReference>
<keyword evidence="7" id="KW-1278">Translocase</keyword>
<keyword evidence="5" id="KW-0547">Nucleotide-binding</keyword>
<dbReference type="GO" id="GO:0005524">
    <property type="term" value="F:ATP binding"/>
    <property type="evidence" value="ECO:0007669"/>
    <property type="project" value="UniProtKB-KW"/>
</dbReference>
<dbReference type="InterPro" id="IPR027417">
    <property type="entry name" value="P-loop_NTPase"/>
</dbReference>
<evidence type="ECO:0000256" key="5">
    <source>
        <dbReference type="ARBA" id="ARBA00022741"/>
    </source>
</evidence>
<evidence type="ECO:0000256" key="7">
    <source>
        <dbReference type="ARBA" id="ARBA00022967"/>
    </source>
</evidence>
<keyword evidence="2" id="KW-1003">Cell membrane</keyword>
<dbReference type="InterPro" id="IPR008995">
    <property type="entry name" value="Mo/tungstate-bd_C_term_dom"/>
</dbReference>
<evidence type="ECO:0000259" key="10">
    <source>
        <dbReference type="PROSITE" id="PS50893"/>
    </source>
</evidence>
<accession>A0ABT5QFD8</accession>
<evidence type="ECO:0000259" key="11">
    <source>
        <dbReference type="PROSITE" id="PS51866"/>
    </source>
</evidence>
<evidence type="ECO:0000313" key="13">
    <source>
        <dbReference type="Proteomes" id="UP001149821"/>
    </source>
</evidence>
<organism evidence="12 13">
    <name type="scientific">Enterovibrio qingdaonensis</name>
    <dbReference type="NCBI Taxonomy" id="2899818"/>
    <lineage>
        <taxon>Bacteria</taxon>
        <taxon>Pseudomonadati</taxon>
        <taxon>Pseudomonadota</taxon>
        <taxon>Gammaproteobacteria</taxon>
        <taxon>Vibrionales</taxon>
        <taxon>Vibrionaceae</taxon>
        <taxon>Enterovibrio</taxon>
    </lineage>
</organism>
<gene>
    <name evidence="12" type="primary">modC</name>
    <name evidence="12" type="ORF">LRP49_00045</name>
</gene>
<feature type="domain" description="Mop" evidence="11">
    <location>
        <begin position="289"/>
        <end position="357"/>
    </location>
</feature>
<evidence type="ECO:0000256" key="8">
    <source>
        <dbReference type="ARBA" id="ARBA00023136"/>
    </source>
</evidence>
<evidence type="ECO:0000256" key="9">
    <source>
        <dbReference type="PROSITE-ProRule" id="PRU01213"/>
    </source>
</evidence>
<keyword evidence="1" id="KW-0813">Transport</keyword>
<evidence type="ECO:0000256" key="3">
    <source>
        <dbReference type="ARBA" id="ARBA00022505"/>
    </source>
</evidence>
<dbReference type="Pfam" id="PF03459">
    <property type="entry name" value="TOBE"/>
    <property type="match status" value="1"/>
</dbReference>
<dbReference type="InterPro" id="IPR003593">
    <property type="entry name" value="AAA+_ATPase"/>
</dbReference>
<name>A0ABT5QFD8_9GAMM</name>
<evidence type="ECO:0000256" key="2">
    <source>
        <dbReference type="ARBA" id="ARBA00022475"/>
    </source>
</evidence>
<dbReference type="PANTHER" id="PTHR43514:SF4">
    <property type="entry name" value="ABC TRANSPORTER I FAMILY MEMBER 10"/>
    <property type="match status" value="1"/>
</dbReference>
<proteinExistence type="predicted"/>
<dbReference type="SMART" id="SM00382">
    <property type="entry name" value="AAA"/>
    <property type="match status" value="1"/>
</dbReference>
<dbReference type="InterPro" id="IPR005116">
    <property type="entry name" value="Transp-assoc_OB_typ1"/>
</dbReference>
<dbReference type="EMBL" id="JAJUBB010000001">
    <property type="protein sequence ID" value="MDD1779569.1"/>
    <property type="molecule type" value="Genomic_DNA"/>
</dbReference>
<feature type="domain" description="ABC transporter" evidence="10">
    <location>
        <begin position="1"/>
        <end position="229"/>
    </location>
</feature>
<dbReference type="InterPro" id="IPR011868">
    <property type="entry name" value="ModC_ABC_ATP-bd"/>
</dbReference>
<dbReference type="Proteomes" id="UP001149821">
    <property type="component" value="Unassembled WGS sequence"/>
</dbReference>
<dbReference type="InterPro" id="IPR003439">
    <property type="entry name" value="ABC_transporter-like_ATP-bd"/>
</dbReference>
<dbReference type="PROSITE" id="PS00211">
    <property type="entry name" value="ABC_TRANSPORTER_1"/>
    <property type="match status" value="1"/>
</dbReference>
<dbReference type="SUPFAM" id="SSF52540">
    <property type="entry name" value="P-loop containing nucleoside triphosphate hydrolases"/>
    <property type="match status" value="1"/>
</dbReference>
<keyword evidence="13" id="KW-1185">Reference proteome</keyword>
<dbReference type="NCBIfam" id="NF008355">
    <property type="entry name" value="PRK11144.1"/>
    <property type="match status" value="1"/>
</dbReference>
<dbReference type="Gene3D" id="3.40.50.300">
    <property type="entry name" value="P-loop containing nucleotide triphosphate hydrolases"/>
    <property type="match status" value="1"/>
</dbReference>
<dbReference type="Pfam" id="PF00005">
    <property type="entry name" value="ABC_tran"/>
    <property type="match status" value="1"/>
</dbReference>
<dbReference type="PROSITE" id="PS50893">
    <property type="entry name" value="ABC_TRANSPORTER_2"/>
    <property type="match status" value="1"/>
</dbReference>
<sequence>MITLDIQMAHDAFSLSIDVNIPSKGITAVFGRSGAGKTSVINAIAGLVTPTNGLIRVGEKTLFDSNNKVNLPPESRRIGYVFQDARLFPHLSVAKNLKYGQRKGSIDKLNEVTELLDISHLLKRHPSELSGGEKQRVAIGRALLSDPELLIMDEPTASLDAPRRQELISYLLKLTTSLNIPVIYVSHSLDEILQLADHMLLLADGSVVANGTLHEVWGSAHMRPWLNVKEQSALVTATVVGKHPRYDMSQLNLEGEALWVQEVGEPSGTTLRLRVFANDISIVKAKPSDTSIRNIIPCTVEDITTLNDQLGYRQVALRVGKEVLLANVTEWAIDDLALTSGDRVFAQLKGVSVAKTDFAQSHSNF</sequence>
<reference evidence="12" key="1">
    <citation type="submission" date="2021-12" db="EMBL/GenBank/DDBJ databases">
        <title>Enterovibrio ZSDZ35 sp. nov. and Enterovibrio ZSDZ42 sp. nov., isolated from coastal seawater in Qingdao.</title>
        <authorList>
            <person name="Zhang P."/>
        </authorList>
    </citation>
    <scope>NUCLEOTIDE SEQUENCE</scope>
    <source>
        <strain evidence="12">ZSDZ35</strain>
    </source>
</reference>
<dbReference type="InterPro" id="IPR017871">
    <property type="entry name" value="ABC_transporter-like_CS"/>
</dbReference>
<comment type="caution">
    <text evidence="12">The sequence shown here is derived from an EMBL/GenBank/DDBJ whole genome shotgun (WGS) entry which is preliminary data.</text>
</comment>
<dbReference type="SUPFAM" id="SSF50331">
    <property type="entry name" value="MOP-like"/>
    <property type="match status" value="1"/>
</dbReference>
<evidence type="ECO:0000256" key="1">
    <source>
        <dbReference type="ARBA" id="ARBA00022448"/>
    </source>
</evidence>
<dbReference type="Gene3D" id="2.40.50.100">
    <property type="match status" value="1"/>
</dbReference>
<keyword evidence="3 9" id="KW-0500">Molybdenum</keyword>
<protein>
    <submittedName>
        <fullName evidence="12">Molybdenum ABC transporter ATP-binding protein ModC</fullName>
    </submittedName>
</protein>
<evidence type="ECO:0000313" key="12">
    <source>
        <dbReference type="EMBL" id="MDD1779569.1"/>
    </source>
</evidence>
<evidence type="ECO:0000256" key="6">
    <source>
        <dbReference type="ARBA" id="ARBA00022840"/>
    </source>
</evidence>
<dbReference type="InterPro" id="IPR004606">
    <property type="entry name" value="Mop_domain"/>
</dbReference>
<dbReference type="PANTHER" id="PTHR43514">
    <property type="entry name" value="ABC TRANSPORTER I FAMILY MEMBER 10"/>
    <property type="match status" value="1"/>
</dbReference>
<keyword evidence="6 12" id="KW-0067">ATP-binding</keyword>
<dbReference type="RefSeq" id="WP_274139348.1">
    <property type="nucleotide sequence ID" value="NZ_JAJUBB010000001.1"/>
</dbReference>
<evidence type="ECO:0000256" key="4">
    <source>
        <dbReference type="ARBA" id="ARBA00022519"/>
    </source>
</evidence>
<dbReference type="NCBIfam" id="TIGR02142">
    <property type="entry name" value="modC_ABC"/>
    <property type="match status" value="1"/>
</dbReference>
<keyword evidence="4" id="KW-0997">Cell inner membrane</keyword>
<keyword evidence="8" id="KW-0472">Membrane</keyword>
<dbReference type="InterPro" id="IPR050334">
    <property type="entry name" value="Molybdenum_import_ModC"/>
</dbReference>